<protein>
    <submittedName>
        <fullName evidence="1">Uncharacterized protein</fullName>
    </submittedName>
</protein>
<reference evidence="1" key="2">
    <citation type="submission" date="2023-01" db="EMBL/GenBank/DDBJ databases">
        <authorList>
            <person name="Petersen C."/>
        </authorList>
    </citation>
    <scope>NUCLEOTIDE SEQUENCE</scope>
    <source>
        <strain evidence="1">IBT 15450</strain>
    </source>
</reference>
<proteinExistence type="predicted"/>
<reference evidence="1" key="1">
    <citation type="journal article" date="2023" name="IMA Fungus">
        <title>Comparative genomic study of the Penicillium genus elucidates a diverse pangenome and 15 lateral gene transfer events.</title>
        <authorList>
            <person name="Petersen C."/>
            <person name="Sorensen T."/>
            <person name="Nielsen M.R."/>
            <person name="Sondergaard T.E."/>
            <person name="Sorensen J.L."/>
            <person name="Fitzpatrick D.A."/>
            <person name="Frisvad J.C."/>
            <person name="Nielsen K.L."/>
        </authorList>
    </citation>
    <scope>NUCLEOTIDE SEQUENCE</scope>
    <source>
        <strain evidence="1">IBT 15450</strain>
    </source>
</reference>
<evidence type="ECO:0000313" key="1">
    <source>
        <dbReference type="EMBL" id="KAJ6048071.1"/>
    </source>
</evidence>
<comment type="caution">
    <text evidence="1">The sequence shown here is derived from an EMBL/GenBank/DDBJ whole genome shotgun (WGS) entry which is preliminary data.</text>
</comment>
<organism evidence="1 2">
    <name type="scientific">Penicillium canescens</name>
    <dbReference type="NCBI Taxonomy" id="5083"/>
    <lineage>
        <taxon>Eukaryota</taxon>
        <taxon>Fungi</taxon>
        <taxon>Dikarya</taxon>
        <taxon>Ascomycota</taxon>
        <taxon>Pezizomycotina</taxon>
        <taxon>Eurotiomycetes</taxon>
        <taxon>Eurotiomycetidae</taxon>
        <taxon>Eurotiales</taxon>
        <taxon>Aspergillaceae</taxon>
        <taxon>Penicillium</taxon>
    </lineage>
</organism>
<keyword evidence="2" id="KW-1185">Reference proteome</keyword>
<gene>
    <name evidence="1" type="ORF">N7460_004218</name>
</gene>
<dbReference type="AlphaFoldDB" id="A0AAD6IIN6"/>
<dbReference type="Proteomes" id="UP001219568">
    <property type="component" value="Unassembled WGS sequence"/>
</dbReference>
<evidence type="ECO:0000313" key="2">
    <source>
        <dbReference type="Proteomes" id="UP001219568"/>
    </source>
</evidence>
<sequence length="94" mass="10556">MESTDILEYADLRPILAQRSSVTREKPLLELDLPIRATCPVFFPLSMLIQYRDRARSMGPSAGFTAAAGSDGAFLTRPLKAWHVQRGIFSRMML</sequence>
<name>A0AAD6IIN6_PENCN</name>
<accession>A0AAD6IIN6</accession>
<dbReference type="EMBL" id="JAQJZL010000003">
    <property type="protein sequence ID" value="KAJ6048071.1"/>
    <property type="molecule type" value="Genomic_DNA"/>
</dbReference>